<feature type="domain" description="PAS" evidence="9">
    <location>
        <begin position="493"/>
        <end position="523"/>
    </location>
</feature>
<comment type="subcellular location">
    <subcellularLocation>
        <location evidence="1">Cell membrane</location>
        <topology evidence="1">Multi-pass membrane protein</topology>
    </subcellularLocation>
</comment>
<dbReference type="AlphaFoldDB" id="A0A2M7BFM2"/>
<dbReference type="PANTHER" id="PTHR33908:SF3">
    <property type="entry name" value="UNDECAPRENYL PHOSPHATE-ALPHA-4-AMINO-4-DEOXY-L-ARABINOSE ARABINOSYL TRANSFERASE"/>
    <property type="match status" value="1"/>
</dbReference>
<evidence type="ECO:0000256" key="3">
    <source>
        <dbReference type="ARBA" id="ARBA00022676"/>
    </source>
</evidence>
<dbReference type="InterPro" id="IPR000014">
    <property type="entry name" value="PAS"/>
</dbReference>
<feature type="transmembrane region" description="Helical" evidence="8">
    <location>
        <begin position="209"/>
        <end position="231"/>
    </location>
</feature>
<feature type="transmembrane region" description="Helical" evidence="8">
    <location>
        <begin position="147"/>
        <end position="163"/>
    </location>
</feature>
<keyword evidence="2" id="KW-1003">Cell membrane</keyword>
<evidence type="ECO:0000256" key="6">
    <source>
        <dbReference type="ARBA" id="ARBA00022989"/>
    </source>
</evidence>
<proteinExistence type="predicted"/>
<comment type="caution">
    <text evidence="10">The sequence shown here is derived from an EMBL/GenBank/DDBJ whole genome shotgun (WGS) entry which is preliminary data.</text>
</comment>
<feature type="transmembrane region" description="Helical" evidence="8">
    <location>
        <begin position="175"/>
        <end position="203"/>
    </location>
</feature>
<dbReference type="Proteomes" id="UP000229631">
    <property type="component" value="Unassembled WGS sequence"/>
</dbReference>
<dbReference type="GO" id="GO:0005886">
    <property type="term" value="C:plasma membrane"/>
    <property type="evidence" value="ECO:0007669"/>
    <property type="project" value="UniProtKB-SubCell"/>
</dbReference>
<evidence type="ECO:0000259" key="9">
    <source>
        <dbReference type="PROSITE" id="PS50112"/>
    </source>
</evidence>
<organism evidence="10 11">
    <name type="scientific">Candidatus Shapirobacteria bacterium CG03_land_8_20_14_0_80_39_12</name>
    <dbReference type="NCBI Taxonomy" id="1974879"/>
    <lineage>
        <taxon>Bacteria</taxon>
        <taxon>Candidatus Shapironibacteriota</taxon>
    </lineage>
</organism>
<dbReference type="GO" id="GO:0009103">
    <property type="term" value="P:lipopolysaccharide biosynthetic process"/>
    <property type="evidence" value="ECO:0007669"/>
    <property type="project" value="UniProtKB-ARBA"/>
</dbReference>
<feature type="transmembrane region" description="Helical" evidence="8">
    <location>
        <begin position="402"/>
        <end position="421"/>
    </location>
</feature>
<dbReference type="EMBL" id="PEVC01000006">
    <property type="protein sequence ID" value="PIV01903.1"/>
    <property type="molecule type" value="Genomic_DNA"/>
</dbReference>
<dbReference type="GO" id="GO:0016763">
    <property type="term" value="F:pentosyltransferase activity"/>
    <property type="evidence" value="ECO:0007669"/>
    <property type="project" value="TreeGrafter"/>
</dbReference>
<reference evidence="11" key="1">
    <citation type="submission" date="2017-09" db="EMBL/GenBank/DDBJ databases">
        <title>Depth-based differentiation of microbial function through sediment-hosted aquifers and enrichment of novel symbionts in the deep terrestrial subsurface.</title>
        <authorList>
            <person name="Probst A.J."/>
            <person name="Ladd B."/>
            <person name="Jarett J.K."/>
            <person name="Geller-Mcgrath D.E."/>
            <person name="Sieber C.M.K."/>
            <person name="Emerson J.B."/>
            <person name="Anantharaman K."/>
            <person name="Thomas B.C."/>
            <person name="Malmstrom R."/>
            <person name="Stieglmeier M."/>
            <person name="Klingl A."/>
            <person name="Woyke T."/>
            <person name="Ryan C.M."/>
            <person name="Banfield J.F."/>
        </authorList>
    </citation>
    <scope>NUCLEOTIDE SEQUENCE [LARGE SCALE GENOMIC DNA]</scope>
</reference>
<keyword evidence="5 8" id="KW-0812">Transmembrane</keyword>
<evidence type="ECO:0000313" key="11">
    <source>
        <dbReference type="Proteomes" id="UP000229631"/>
    </source>
</evidence>
<feature type="transmembrane region" description="Helical" evidence="8">
    <location>
        <begin position="372"/>
        <end position="390"/>
    </location>
</feature>
<dbReference type="Pfam" id="PF13231">
    <property type="entry name" value="PMT_2"/>
    <property type="match status" value="1"/>
</dbReference>
<feature type="transmembrane region" description="Helical" evidence="8">
    <location>
        <begin position="345"/>
        <end position="366"/>
    </location>
</feature>
<dbReference type="InterPro" id="IPR038731">
    <property type="entry name" value="RgtA/B/C-like"/>
</dbReference>
<gene>
    <name evidence="10" type="ORF">COS54_00215</name>
</gene>
<keyword evidence="6 8" id="KW-1133">Transmembrane helix</keyword>
<keyword evidence="7 8" id="KW-0472">Membrane</keyword>
<keyword evidence="3" id="KW-0328">Glycosyltransferase</keyword>
<feature type="transmembrane region" description="Helical" evidence="8">
    <location>
        <begin position="314"/>
        <end position="333"/>
    </location>
</feature>
<dbReference type="PANTHER" id="PTHR33908">
    <property type="entry name" value="MANNOSYLTRANSFERASE YKCB-RELATED"/>
    <property type="match status" value="1"/>
</dbReference>
<evidence type="ECO:0000256" key="8">
    <source>
        <dbReference type="SAM" id="Phobius"/>
    </source>
</evidence>
<evidence type="ECO:0000256" key="1">
    <source>
        <dbReference type="ARBA" id="ARBA00004651"/>
    </source>
</evidence>
<feature type="transmembrane region" description="Helical" evidence="8">
    <location>
        <begin position="251"/>
        <end position="274"/>
    </location>
</feature>
<feature type="transmembrane region" description="Helical" evidence="8">
    <location>
        <begin position="75"/>
        <end position="104"/>
    </location>
</feature>
<dbReference type="GO" id="GO:0010041">
    <property type="term" value="P:response to iron(III) ion"/>
    <property type="evidence" value="ECO:0007669"/>
    <property type="project" value="TreeGrafter"/>
</dbReference>
<protein>
    <recommendedName>
        <fullName evidence="9">PAS domain-containing protein</fullName>
    </recommendedName>
</protein>
<evidence type="ECO:0000313" key="10">
    <source>
        <dbReference type="EMBL" id="PIV01903.1"/>
    </source>
</evidence>
<evidence type="ECO:0000256" key="7">
    <source>
        <dbReference type="ARBA" id="ARBA00023136"/>
    </source>
</evidence>
<accession>A0A2M7BFM2</accession>
<evidence type="ECO:0000256" key="4">
    <source>
        <dbReference type="ARBA" id="ARBA00022679"/>
    </source>
</evidence>
<evidence type="ECO:0000256" key="2">
    <source>
        <dbReference type="ARBA" id="ARBA00022475"/>
    </source>
</evidence>
<name>A0A2M7BFM2_9BACT</name>
<evidence type="ECO:0000256" key="5">
    <source>
        <dbReference type="ARBA" id="ARBA00022692"/>
    </source>
</evidence>
<dbReference type="PROSITE" id="PS50112">
    <property type="entry name" value="PAS"/>
    <property type="match status" value="1"/>
</dbReference>
<sequence length="540" mass="63345">MKKVKRFFSHYWELILVLLFVLVAAALRLSNITSLNFFTYDQARDALFVKRMIVDHQWRLLGTQTSLPGMYLPPFYYYTIAPILWLFRLNPMGIDLYSALIGIATIPSIWFVGNKIFGRPAGVFAAGLFAVSPLVVELTRRAWNPNTLPFFILVAFYFLYLYFQKRKTRDFLLAFVVYGYCLSLHFGAWLLIPLFVFTWFFYLVKNKKFIGLLGSLLIIFFFVSPLLFFELRHGFFLTSQAKVFFFDGGHLGVRGTGFFQSVLSSLLALFTILISGKITVGYEAPLEFSGRIKEFFQTSQPISVVAQKPFSLSWQWWGMVIFLAILFLSIWLLAKARENKKNRQLILPLVMVWIWILWGVLASRFYAGKFFFFYYLFVFPAPFLLFGFLLKQLWQIKILKSVVLILFLLIIAFHLRFTTVFTKEWRNINDLRNVARVISENISEGELFNIATIQKEAKRWDRNAVDYRYFVESFGHKRALDWYPEDYEKTKILFVVDETGQTDVLNSNIMEILEFGPKEIIGRWELRKGVIIYKLNKKVQ</sequence>
<dbReference type="InterPro" id="IPR050297">
    <property type="entry name" value="LipidA_mod_glycosyltrf_83"/>
</dbReference>
<keyword evidence="4" id="KW-0808">Transferase</keyword>